<evidence type="ECO:0000313" key="2">
    <source>
        <dbReference type="EMBL" id="TFK79034.1"/>
    </source>
</evidence>
<keyword evidence="3" id="KW-1185">Reference proteome</keyword>
<feature type="domain" description="Retrotransposon gag" evidence="1">
    <location>
        <begin position="76"/>
        <end position="157"/>
    </location>
</feature>
<feature type="non-terminal residue" evidence="2">
    <location>
        <position position="157"/>
    </location>
</feature>
<evidence type="ECO:0000259" key="1">
    <source>
        <dbReference type="Pfam" id="PF03732"/>
    </source>
</evidence>
<dbReference type="Proteomes" id="UP000308197">
    <property type="component" value="Unassembled WGS sequence"/>
</dbReference>
<dbReference type="EMBL" id="ML212199">
    <property type="protein sequence ID" value="TFK79034.1"/>
    <property type="molecule type" value="Genomic_DNA"/>
</dbReference>
<dbReference type="STRING" id="1314778.A0A5C3NP25"/>
<organism evidence="2 3">
    <name type="scientific">Polyporus arcularius HHB13444</name>
    <dbReference type="NCBI Taxonomy" id="1314778"/>
    <lineage>
        <taxon>Eukaryota</taxon>
        <taxon>Fungi</taxon>
        <taxon>Dikarya</taxon>
        <taxon>Basidiomycota</taxon>
        <taxon>Agaricomycotina</taxon>
        <taxon>Agaricomycetes</taxon>
        <taxon>Polyporales</taxon>
        <taxon>Polyporaceae</taxon>
        <taxon>Polyporus</taxon>
    </lineage>
</organism>
<sequence>MSATTTVPITDIGNKPQAFTGNKSQAHRFRLAFEMYIRQNAARYTDEGKKIGLFLSLMQGDIAGAWAELVMERIIADEDALAQDPAHVSTYACLKDVYAFFDERFQPVDAKGDAQTSLETIAQGDASVEQYITQFELLAPRTKYDEEAQIYFFKKGL</sequence>
<gene>
    <name evidence="2" type="ORF">K466DRAFT_506295</name>
</gene>
<dbReference type="InParanoid" id="A0A5C3NP25"/>
<protein>
    <recommendedName>
        <fullName evidence="1">Retrotransposon gag domain-containing protein</fullName>
    </recommendedName>
</protein>
<dbReference type="Pfam" id="PF03732">
    <property type="entry name" value="Retrotrans_gag"/>
    <property type="match status" value="1"/>
</dbReference>
<dbReference type="AlphaFoldDB" id="A0A5C3NP25"/>
<accession>A0A5C3NP25</accession>
<name>A0A5C3NP25_9APHY</name>
<reference evidence="2 3" key="1">
    <citation type="journal article" date="2019" name="Nat. Ecol. Evol.">
        <title>Megaphylogeny resolves global patterns of mushroom evolution.</title>
        <authorList>
            <person name="Varga T."/>
            <person name="Krizsan K."/>
            <person name="Foldi C."/>
            <person name="Dima B."/>
            <person name="Sanchez-Garcia M."/>
            <person name="Sanchez-Ramirez S."/>
            <person name="Szollosi G.J."/>
            <person name="Szarkandi J.G."/>
            <person name="Papp V."/>
            <person name="Albert L."/>
            <person name="Andreopoulos W."/>
            <person name="Angelini C."/>
            <person name="Antonin V."/>
            <person name="Barry K.W."/>
            <person name="Bougher N.L."/>
            <person name="Buchanan P."/>
            <person name="Buyck B."/>
            <person name="Bense V."/>
            <person name="Catcheside P."/>
            <person name="Chovatia M."/>
            <person name="Cooper J."/>
            <person name="Damon W."/>
            <person name="Desjardin D."/>
            <person name="Finy P."/>
            <person name="Geml J."/>
            <person name="Haridas S."/>
            <person name="Hughes K."/>
            <person name="Justo A."/>
            <person name="Karasinski D."/>
            <person name="Kautmanova I."/>
            <person name="Kiss B."/>
            <person name="Kocsube S."/>
            <person name="Kotiranta H."/>
            <person name="LaButti K.M."/>
            <person name="Lechner B.E."/>
            <person name="Liimatainen K."/>
            <person name="Lipzen A."/>
            <person name="Lukacs Z."/>
            <person name="Mihaltcheva S."/>
            <person name="Morgado L.N."/>
            <person name="Niskanen T."/>
            <person name="Noordeloos M.E."/>
            <person name="Ohm R.A."/>
            <person name="Ortiz-Santana B."/>
            <person name="Ovrebo C."/>
            <person name="Racz N."/>
            <person name="Riley R."/>
            <person name="Savchenko A."/>
            <person name="Shiryaev A."/>
            <person name="Soop K."/>
            <person name="Spirin V."/>
            <person name="Szebenyi C."/>
            <person name="Tomsovsky M."/>
            <person name="Tulloss R.E."/>
            <person name="Uehling J."/>
            <person name="Grigoriev I.V."/>
            <person name="Vagvolgyi C."/>
            <person name="Papp T."/>
            <person name="Martin F.M."/>
            <person name="Miettinen O."/>
            <person name="Hibbett D.S."/>
            <person name="Nagy L.G."/>
        </authorList>
    </citation>
    <scope>NUCLEOTIDE SEQUENCE [LARGE SCALE GENOMIC DNA]</scope>
    <source>
        <strain evidence="2 3">HHB13444</strain>
    </source>
</reference>
<proteinExistence type="predicted"/>
<evidence type="ECO:0000313" key="3">
    <source>
        <dbReference type="Proteomes" id="UP000308197"/>
    </source>
</evidence>
<dbReference type="InterPro" id="IPR005162">
    <property type="entry name" value="Retrotrans_gag_dom"/>
</dbReference>